<dbReference type="PANTHER" id="PTHR12899:SF3">
    <property type="entry name" value="LARGE RIBOSOMAL SUBUNIT PROTEIN UL18M"/>
    <property type="match status" value="1"/>
</dbReference>
<keyword evidence="2 7" id="KW-0699">rRNA-binding</keyword>
<accession>A0A1G1UZ29</accession>
<dbReference type="HAMAP" id="MF_01337_B">
    <property type="entry name" value="Ribosomal_uL18_B"/>
    <property type="match status" value="1"/>
</dbReference>
<evidence type="ECO:0000256" key="5">
    <source>
        <dbReference type="ARBA" id="ARBA00023274"/>
    </source>
</evidence>
<dbReference type="GO" id="GO:0006412">
    <property type="term" value="P:translation"/>
    <property type="evidence" value="ECO:0007669"/>
    <property type="project" value="UniProtKB-UniRule"/>
</dbReference>
<dbReference type="GO" id="GO:0005737">
    <property type="term" value="C:cytoplasm"/>
    <property type="evidence" value="ECO:0007669"/>
    <property type="project" value="UniProtKB-ARBA"/>
</dbReference>
<comment type="subunit">
    <text evidence="7">Part of the 50S ribosomal subunit; part of the 5S rRNA/L5/L18/L25 subcomplex. Contacts the 5S and 23S rRNAs.</text>
</comment>
<dbReference type="NCBIfam" id="TIGR00060">
    <property type="entry name" value="L18_bact"/>
    <property type="match status" value="1"/>
</dbReference>
<keyword evidence="3 7" id="KW-0694">RNA-binding</keyword>
<dbReference type="GO" id="GO:0008097">
    <property type="term" value="F:5S rRNA binding"/>
    <property type="evidence" value="ECO:0007669"/>
    <property type="project" value="TreeGrafter"/>
</dbReference>
<comment type="function">
    <text evidence="7">This is one of the proteins that bind and probably mediate the attachment of the 5S RNA into the large ribosomal subunit, where it forms part of the central protuberance.</text>
</comment>
<keyword evidence="4 7" id="KW-0689">Ribosomal protein</keyword>
<organism evidence="8 9">
    <name type="scientific">Candidatus Blackburnbacteria bacterium RIFCSPHIGHO2_01_FULL_43_15b</name>
    <dbReference type="NCBI Taxonomy" id="1797513"/>
    <lineage>
        <taxon>Bacteria</taxon>
        <taxon>Candidatus Blackburniibacteriota</taxon>
    </lineage>
</organism>
<dbReference type="STRING" id="1797513.A2782_00760"/>
<protein>
    <recommendedName>
        <fullName evidence="6 7">Large ribosomal subunit protein uL18</fullName>
    </recommendedName>
</protein>
<sequence length="118" mass="13453">MTTKMNKRINSQRRAKRNRAKLELEWTDRPRLSVFISNNHVYGQIIDDKKGVTLVSANDKEIEKTGGKNIEISQKVGELLGQKAKDKKINSVVFDRGAKRYHGRVKALAEGARKELSF</sequence>
<evidence type="ECO:0000256" key="3">
    <source>
        <dbReference type="ARBA" id="ARBA00022884"/>
    </source>
</evidence>
<evidence type="ECO:0000256" key="1">
    <source>
        <dbReference type="ARBA" id="ARBA00007116"/>
    </source>
</evidence>
<name>A0A1G1UZ29_9BACT</name>
<evidence type="ECO:0000256" key="4">
    <source>
        <dbReference type="ARBA" id="ARBA00022980"/>
    </source>
</evidence>
<dbReference type="GO" id="GO:1990904">
    <property type="term" value="C:ribonucleoprotein complex"/>
    <property type="evidence" value="ECO:0007669"/>
    <property type="project" value="UniProtKB-KW"/>
</dbReference>
<reference evidence="8 9" key="1">
    <citation type="journal article" date="2016" name="Nat. Commun.">
        <title>Thousands of microbial genomes shed light on interconnected biogeochemical processes in an aquifer system.</title>
        <authorList>
            <person name="Anantharaman K."/>
            <person name="Brown C.T."/>
            <person name="Hug L.A."/>
            <person name="Sharon I."/>
            <person name="Castelle C.J."/>
            <person name="Probst A.J."/>
            <person name="Thomas B.C."/>
            <person name="Singh A."/>
            <person name="Wilkins M.J."/>
            <person name="Karaoz U."/>
            <person name="Brodie E.L."/>
            <person name="Williams K.H."/>
            <person name="Hubbard S.S."/>
            <person name="Banfield J.F."/>
        </authorList>
    </citation>
    <scope>NUCLEOTIDE SEQUENCE [LARGE SCALE GENOMIC DNA]</scope>
</reference>
<dbReference type="EMBL" id="MHBW01000029">
    <property type="protein sequence ID" value="OGY08341.1"/>
    <property type="molecule type" value="Genomic_DNA"/>
</dbReference>
<dbReference type="GO" id="GO:0005840">
    <property type="term" value="C:ribosome"/>
    <property type="evidence" value="ECO:0007669"/>
    <property type="project" value="UniProtKB-KW"/>
</dbReference>
<evidence type="ECO:0000313" key="9">
    <source>
        <dbReference type="Proteomes" id="UP000177967"/>
    </source>
</evidence>
<dbReference type="AlphaFoldDB" id="A0A1G1UZ29"/>
<keyword evidence="5 7" id="KW-0687">Ribonucleoprotein</keyword>
<dbReference type="Pfam" id="PF00861">
    <property type="entry name" value="Ribosomal_L18p"/>
    <property type="match status" value="1"/>
</dbReference>
<dbReference type="GO" id="GO:0003735">
    <property type="term" value="F:structural constituent of ribosome"/>
    <property type="evidence" value="ECO:0007669"/>
    <property type="project" value="InterPro"/>
</dbReference>
<dbReference type="CDD" id="cd00432">
    <property type="entry name" value="Ribosomal_L18_L5e"/>
    <property type="match status" value="1"/>
</dbReference>
<gene>
    <name evidence="7" type="primary">rplR</name>
    <name evidence="8" type="ORF">A2782_00760</name>
</gene>
<evidence type="ECO:0000256" key="2">
    <source>
        <dbReference type="ARBA" id="ARBA00022730"/>
    </source>
</evidence>
<dbReference type="InterPro" id="IPR057268">
    <property type="entry name" value="Ribosomal_L18"/>
</dbReference>
<evidence type="ECO:0000256" key="6">
    <source>
        <dbReference type="ARBA" id="ARBA00035197"/>
    </source>
</evidence>
<comment type="similarity">
    <text evidence="1 7">Belongs to the universal ribosomal protein uL18 family.</text>
</comment>
<dbReference type="PANTHER" id="PTHR12899">
    <property type="entry name" value="39S RIBOSOMAL PROTEIN L18, MITOCHONDRIAL"/>
    <property type="match status" value="1"/>
</dbReference>
<evidence type="ECO:0000256" key="7">
    <source>
        <dbReference type="HAMAP-Rule" id="MF_01337"/>
    </source>
</evidence>
<dbReference type="Gene3D" id="3.30.420.100">
    <property type="match status" value="1"/>
</dbReference>
<comment type="caution">
    <text evidence="8">The sequence shown here is derived from an EMBL/GenBank/DDBJ whole genome shotgun (WGS) entry which is preliminary data.</text>
</comment>
<dbReference type="Proteomes" id="UP000177967">
    <property type="component" value="Unassembled WGS sequence"/>
</dbReference>
<dbReference type="SUPFAM" id="SSF53137">
    <property type="entry name" value="Translational machinery components"/>
    <property type="match status" value="1"/>
</dbReference>
<proteinExistence type="inferred from homology"/>
<dbReference type="InterPro" id="IPR005484">
    <property type="entry name" value="Ribosomal_uL18_bac/plant/anim"/>
</dbReference>
<evidence type="ECO:0000313" key="8">
    <source>
        <dbReference type="EMBL" id="OGY08341.1"/>
    </source>
</evidence>
<dbReference type="InterPro" id="IPR004389">
    <property type="entry name" value="Ribosomal_uL18_bac-type"/>
</dbReference>